<dbReference type="Pfam" id="PF00147">
    <property type="entry name" value="Fibrinogen_C"/>
    <property type="match status" value="1"/>
</dbReference>
<evidence type="ECO:0000256" key="2">
    <source>
        <dbReference type="SAM" id="MobiDB-lite"/>
    </source>
</evidence>
<dbReference type="InterPro" id="IPR036056">
    <property type="entry name" value="Fibrinogen-like_C"/>
</dbReference>
<reference evidence="5" key="1">
    <citation type="submission" date="2025-08" db="UniProtKB">
        <authorList>
            <consortium name="Ensembl"/>
        </authorList>
    </citation>
    <scope>IDENTIFICATION</scope>
</reference>
<feature type="compositionally biased region" description="Polar residues" evidence="2">
    <location>
        <begin position="208"/>
        <end position="235"/>
    </location>
</feature>
<dbReference type="RefSeq" id="XP_051260525.1">
    <property type="nucleotide sequence ID" value="XM_051404565.1"/>
</dbReference>
<feature type="domain" description="Fibrinogen C-terminal" evidence="4">
    <location>
        <begin position="240"/>
        <end position="464"/>
    </location>
</feature>
<dbReference type="Ensembl" id="ENSDLAT00005024899.2">
    <property type="protein sequence ID" value="ENSDLAP00005023263.1"/>
    <property type="gene ID" value="ENSDLAG00005010693.2"/>
</dbReference>
<dbReference type="GeneTree" id="ENSGT00940000159478"/>
<keyword evidence="1" id="KW-1015">Disulfide bond</keyword>
<feature type="signal peptide" evidence="3">
    <location>
        <begin position="1"/>
        <end position="19"/>
    </location>
</feature>
<dbReference type="OrthoDB" id="6145874at2759"/>
<evidence type="ECO:0000313" key="5">
    <source>
        <dbReference type="Ensembl" id="ENSDLAP00005023263.1"/>
    </source>
</evidence>
<dbReference type="GeneID" id="127365955"/>
<dbReference type="CTD" id="51129"/>
<dbReference type="GO" id="GO:0004857">
    <property type="term" value="F:enzyme inhibitor activity"/>
    <property type="evidence" value="ECO:0007669"/>
    <property type="project" value="TreeGrafter"/>
</dbReference>
<dbReference type="InterPro" id="IPR002181">
    <property type="entry name" value="Fibrinogen_a/b/g_C_dom"/>
</dbReference>
<dbReference type="OMA" id="MATGFPF"/>
<evidence type="ECO:0000256" key="3">
    <source>
        <dbReference type="SAM" id="SignalP"/>
    </source>
</evidence>
<dbReference type="InterPro" id="IPR020837">
    <property type="entry name" value="Fibrinogen_CS"/>
</dbReference>
<dbReference type="CDD" id="cd00087">
    <property type="entry name" value="FReD"/>
    <property type="match status" value="1"/>
</dbReference>
<accession>A0A8C4ERK0</accession>
<dbReference type="Gene3D" id="4.10.530.10">
    <property type="entry name" value="Gamma-fibrinogen Carboxyl Terminal Fragment, domain 2"/>
    <property type="match status" value="1"/>
</dbReference>
<feature type="chain" id="PRO_5034061473" evidence="3">
    <location>
        <begin position="20"/>
        <end position="471"/>
    </location>
</feature>
<dbReference type="Proteomes" id="UP000694389">
    <property type="component" value="Unassembled WGS sequence"/>
</dbReference>
<dbReference type="GO" id="GO:0070328">
    <property type="term" value="P:triglyceride homeostasis"/>
    <property type="evidence" value="ECO:0007669"/>
    <property type="project" value="TreeGrafter"/>
</dbReference>
<dbReference type="GO" id="GO:0005615">
    <property type="term" value="C:extracellular space"/>
    <property type="evidence" value="ECO:0007669"/>
    <property type="project" value="TreeGrafter"/>
</dbReference>
<organism evidence="5 6">
    <name type="scientific">Dicentrarchus labrax</name>
    <name type="common">European seabass</name>
    <name type="synonym">Morone labrax</name>
    <dbReference type="NCBI Taxonomy" id="13489"/>
    <lineage>
        <taxon>Eukaryota</taxon>
        <taxon>Metazoa</taxon>
        <taxon>Chordata</taxon>
        <taxon>Craniata</taxon>
        <taxon>Vertebrata</taxon>
        <taxon>Euteleostomi</taxon>
        <taxon>Actinopterygii</taxon>
        <taxon>Neopterygii</taxon>
        <taxon>Teleostei</taxon>
        <taxon>Neoteleostei</taxon>
        <taxon>Acanthomorphata</taxon>
        <taxon>Eupercaria</taxon>
        <taxon>Moronidae</taxon>
        <taxon>Dicentrarchus</taxon>
    </lineage>
</organism>
<evidence type="ECO:0000313" key="6">
    <source>
        <dbReference type="Proteomes" id="UP000694389"/>
    </source>
</evidence>
<dbReference type="InterPro" id="IPR050373">
    <property type="entry name" value="Fibrinogen_C-term_domain"/>
</dbReference>
<keyword evidence="6" id="KW-1185">Reference proteome</keyword>
<proteinExistence type="predicted"/>
<dbReference type="SMART" id="SM00186">
    <property type="entry name" value="FBG"/>
    <property type="match status" value="1"/>
</dbReference>
<name>A0A8C4ERK0_DICLA</name>
<dbReference type="Gene3D" id="3.90.215.10">
    <property type="entry name" value="Gamma Fibrinogen, chain A, domain 1"/>
    <property type="match status" value="1"/>
</dbReference>
<gene>
    <name evidence="5" type="primary">angptl4</name>
</gene>
<dbReference type="PANTHER" id="PTHR19143">
    <property type="entry name" value="FIBRINOGEN/TENASCIN/ANGIOPOEITIN"/>
    <property type="match status" value="1"/>
</dbReference>
<dbReference type="NCBIfam" id="NF040941">
    <property type="entry name" value="GGGWT_bact"/>
    <property type="match status" value="1"/>
</dbReference>
<dbReference type="PROSITE" id="PS51406">
    <property type="entry name" value="FIBRINOGEN_C_2"/>
    <property type="match status" value="1"/>
</dbReference>
<keyword evidence="3" id="KW-0732">Signal</keyword>
<sequence>MKTTLATLTLCLVVLMATGFPFERKGGSPSSSAAKEKRVQYAAWDDVNVIAHGLLQLGQGLKEHVDKTKVQMRDISSKLKVFNRTVTELGKESQRLRVEGEALKARAHGLEDREGHMLNVTAELREKAEEMQQERRTVSERMSRLEERVDSMLQGDAVLPDTGAKNNSDARNIQMMLEAQNRRIDDLMERIRLQQEKLDKQNVRIRTLQSQVQQSRQRTASPRSANADGSVQSGVAEQRDSPVEMPSDCHELFLRGETTSGVYTIQPMNAEPFKVFCEMTADGGWTVIQRRQDGSVDFDQLWQAYEKGFGSLNGEFWLGLEKIHSIAKDGGYILNIKLSDWGSDVAAIRLPFNLGGEETKYSLQIQKADDFSTLESSLGTDATSGLPFSTRDQDNDQKIDTNCAKHLSGGWWFSNCGRSNLNGRYFQSPPPKQRHQRKQGIFWKTWRGRYYPLKNSMMMIAPAAIETSHKE</sequence>
<dbReference type="SUPFAM" id="SSF90257">
    <property type="entry name" value="Myosin rod fragments"/>
    <property type="match status" value="1"/>
</dbReference>
<dbReference type="AlphaFoldDB" id="A0A8C4ERK0"/>
<dbReference type="PANTHER" id="PTHR19143:SF256">
    <property type="entry name" value="ANGIOPOIETIN-RELATED PROTEIN 4"/>
    <property type="match status" value="1"/>
</dbReference>
<evidence type="ECO:0000256" key="1">
    <source>
        <dbReference type="ARBA" id="ARBA00023157"/>
    </source>
</evidence>
<reference evidence="5" key="2">
    <citation type="submission" date="2025-09" db="UniProtKB">
        <authorList>
            <consortium name="Ensembl"/>
        </authorList>
    </citation>
    <scope>IDENTIFICATION</scope>
</reference>
<evidence type="ECO:0000259" key="4">
    <source>
        <dbReference type="PROSITE" id="PS51406"/>
    </source>
</evidence>
<dbReference type="SUPFAM" id="SSF56496">
    <property type="entry name" value="Fibrinogen C-terminal domain-like"/>
    <property type="match status" value="1"/>
</dbReference>
<dbReference type="PROSITE" id="PS00514">
    <property type="entry name" value="FIBRINOGEN_C_1"/>
    <property type="match status" value="1"/>
</dbReference>
<protein>
    <submittedName>
        <fullName evidence="5">Angiopoietin-like 4</fullName>
    </submittedName>
</protein>
<dbReference type="InterPro" id="IPR014716">
    <property type="entry name" value="Fibrinogen_a/b/g_C_1"/>
</dbReference>
<feature type="region of interest" description="Disordered" evidence="2">
    <location>
        <begin position="208"/>
        <end position="245"/>
    </location>
</feature>